<gene>
    <name evidence="8" type="ORF">N780_18365</name>
</gene>
<evidence type="ECO:0000256" key="5">
    <source>
        <dbReference type="ARBA" id="ARBA00023049"/>
    </source>
</evidence>
<reference evidence="8 9" key="1">
    <citation type="submission" date="2013-08" db="EMBL/GenBank/DDBJ databases">
        <title>Genome of Pontibacillus chungwhensis.</title>
        <authorList>
            <person name="Wang Q."/>
            <person name="Wang G."/>
        </authorList>
    </citation>
    <scope>NUCLEOTIDE SEQUENCE [LARGE SCALE GENOMIC DNA]</scope>
    <source>
        <strain evidence="8 9">BH030062</strain>
    </source>
</reference>
<dbReference type="GO" id="GO:0004222">
    <property type="term" value="F:metalloendopeptidase activity"/>
    <property type="evidence" value="ECO:0007669"/>
    <property type="project" value="InterPro"/>
</dbReference>
<dbReference type="eggNOG" id="COG1164">
    <property type="taxonomic scope" value="Bacteria"/>
</dbReference>
<evidence type="ECO:0000256" key="1">
    <source>
        <dbReference type="ARBA" id="ARBA00022670"/>
    </source>
</evidence>
<evidence type="ECO:0000259" key="7">
    <source>
        <dbReference type="Pfam" id="PF01432"/>
    </source>
</evidence>
<dbReference type="RefSeq" id="WP_036782408.1">
    <property type="nucleotide sequence ID" value="NZ_AVBG01000005.1"/>
</dbReference>
<dbReference type="InterPro" id="IPR001567">
    <property type="entry name" value="Pept_M3A_M3B_dom"/>
</dbReference>
<dbReference type="OrthoDB" id="9762795at2"/>
<evidence type="ECO:0000313" key="8">
    <source>
        <dbReference type="EMBL" id="KGP91601.1"/>
    </source>
</evidence>
<dbReference type="AlphaFoldDB" id="A0A0A2UYJ0"/>
<dbReference type="Gene3D" id="1.10.1370.30">
    <property type="match status" value="1"/>
</dbReference>
<evidence type="ECO:0000256" key="4">
    <source>
        <dbReference type="ARBA" id="ARBA00022833"/>
    </source>
</evidence>
<dbReference type="STRING" id="1385513.N780_18365"/>
<dbReference type="Pfam" id="PF01432">
    <property type="entry name" value="Peptidase_M3"/>
    <property type="match status" value="1"/>
</dbReference>
<keyword evidence="4 6" id="KW-0862">Zinc</keyword>
<keyword evidence="9" id="KW-1185">Reference proteome</keyword>
<dbReference type="PANTHER" id="PTHR11804:SF48">
    <property type="entry name" value="PUTATIVE-RELATED"/>
    <property type="match status" value="1"/>
</dbReference>
<dbReference type="GO" id="GO:0006508">
    <property type="term" value="P:proteolysis"/>
    <property type="evidence" value="ECO:0007669"/>
    <property type="project" value="UniProtKB-KW"/>
</dbReference>
<keyword evidence="5 6" id="KW-0482">Metalloprotease</keyword>
<dbReference type="EMBL" id="AVBG01000005">
    <property type="protein sequence ID" value="KGP91601.1"/>
    <property type="molecule type" value="Genomic_DNA"/>
</dbReference>
<sequence length="567" mass="66462">MSTFYQERYDFSQPETIESELNRLVQEPIDSVEKLESWILDQAQVFDAIDEGLRGHYIDFQCHSDSPEAKRAIERDQEKIEPLLKRYRALLDQKFVDSPHKKELDATTYGRFIKMKENALELFREENIDIEVEEDRLTNQYFEITGSITVNWHGEEKTLSQMSPYLQDPNREIRKEAFTHMNEARLQHKDQLQSIMDQLISLREKKAKNADLNNFTEYMFKEYERFDYTPEDCKELARSIQEHVVPLKNELMNKEKDRLKVDTLKPWDLNASPSGQNPLKPFKTSEELINKSSSIFTKLDASFAHLLSDMNQKGTLDLDTRKGKSPGGFCDFLPLSRVSFIFMNADTSHDDMITLLHEMGHCIHNSRSQDIQIPSYREAPMESAELASMTMELLTMDYWNHFYDNEEELLRAKREQLEGIIHFLPIGIVIDQFQHWLYENPNHTAQERNEKFKELKQSFGGQQVDWSENEEVLENNWLKVLHIFEVPFYYVEYVIAQLGAVQMYKQYKENPTQALESYKYALSLGNTKSLNEVYKAAGISFDFSAEMIQELMAFISDELKALESSHA</sequence>
<comment type="caution">
    <text evidence="8">The sequence shown here is derived from an EMBL/GenBank/DDBJ whole genome shotgun (WGS) entry which is preliminary data.</text>
</comment>
<dbReference type="SUPFAM" id="SSF55486">
    <property type="entry name" value="Metalloproteases ('zincins'), catalytic domain"/>
    <property type="match status" value="1"/>
</dbReference>
<name>A0A0A2UYJ0_9BACI</name>
<feature type="domain" description="Peptidase M3A/M3B catalytic" evidence="7">
    <location>
        <begin position="165"/>
        <end position="551"/>
    </location>
</feature>
<dbReference type="GO" id="GO:0006518">
    <property type="term" value="P:peptide metabolic process"/>
    <property type="evidence" value="ECO:0007669"/>
    <property type="project" value="TreeGrafter"/>
</dbReference>
<dbReference type="InterPro" id="IPR045090">
    <property type="entry name" value="Pept_M3A_M3B"/>
</dbReference>
<dbReference type="CDD" id="cd09606">
    <property type="entry name" value="M3B_PepF"/>
    <property type="match status" value="1"/>
</dbReference>
<accession>A0A0A2UYJ0</accession>
<keyword evidence="3 6" id="KW-0378">Hydrolase</keyword>
<dbReference type="Proteomes" id="UP000030153">
    <property type="component" value="Unassembled WGS sequence"/>
</dbReference>
<keyword evidence="1 6" id="KW-0645">Protease</keyword>
<keyword evidence="2 6" id="KW-0479">Metal-binding</keyword>
<comment type="cofactor">
    <cofactor evidence="6">
        <name>Zn(2+)</name>
        <dbReference type="ChEBI" id="CHEBI:29105"/>
    </cofactor>
    <text evidence="6">Binds 1 zinc ion.</text>
</comment>
<evidence type="ECO:0000313" key="9">
    <source>
        <dbReference type="Proteomes" id="UP000030153"/>
    </source>
</evidence>
<evidence type="ECO:0000256" key="3">
    <source>
        <dbReference type="ARBA" id="ARBA00022801"/>
    </source>
</evidence>
<protein>
    <submittedName>
        <fullName evidence="8">Oligoendopeptidase F</fullName>
    </submittedName>
</protein>
<dbReference type="NCBIfam" id="TIGR02289">
    <property type="entry name" value="M3_not_pepF"/>
    <property type="match status" value="1"/>
</dbReference>
<dbReference type="GO" id="GO:0046872">
    <property type="term" value="F:metal ion binding"/>
    <property type="evidence" value="ECO:0007669"/>
    <property type="project" value="UniProtKB-UniRule"/>
</dbReference>
<organism evidence="8 9">
    <name type="scientific">Pontibacillus chungwhensis BH030062</name>
    <dbReference type="NCBI Taxonomy" id="1385513"/>
    <lineage>
        <taxon>Bacteria</taxon>
        <taxon>Bacillati</taxon>
        <taxon>Bacillota</taxon>
        <taxon>Bacilli</taxon>
        <taxon>Bacillales</taxon>
        <taxon>Bacillaceae</taxon>
        <taxon>Pontibacillus</taxon>
    </lineage>
</organism>
<evidence type="ECO:0000256" key="2">
    <source>
        <dbReference type="ARBA" id="ARBA00022723"/>
    </source>
</evidence>
<proteinExistence type="inferred from homology"/>
<evidence type="ECO:0000256" key="6">
    <source>
        <dbReference type="RuleBase" id="RU003435"/>
    </source>
</evidence>
<dbReference type="PANTHER" id="PTHR11804">
    <property type="entry name" value="PROTEASE M3 THIMET OLIGOPEPTIDASE-RELATED"/>
    <property type="match status" value="1"/>
</dbReference>
<dbReference type="InterPro" id="IPR011976">
    <property type="entry name" value="Pept_M3B_oligopep-rel"/>
</dbReference>
<comment type="similarity">
    <text evidence="6">Belongs to the peptidase M3 family.</text>
</comment>